<gene>
    <name evidence="7" type="primary">LOC103336725</name>
</gene>
<feature type="region of interest" description="Disordered" evidence="4">
    <location>
        <begin position="1164"/>
        <end position="1195"/>
    </location>
</feature>
<dbReference type="SUPFAM" id="SSF52058">
    <property type="entry name" value="L domain-like"/>
    <property type="match status" value="2"/>
</dbReference>
<dbReference type="Pfam" id="PF01582">
    <property type="entry name" value="TIR"/>
    <property type="match status" value="1"/>
</dbReference>
<evidence type="ECO:0000256" key="1">
    <source>
        <dbReference type="ARBA" id="ARBA00022614"/>
    </source>
</evidence>
<name>A0ABM0PDH7_PRUMU</name>
<dbReference type="InterPro" id="IPR002182">
    <property type="entry name" value="NB-ARC"/>
</dbReference>
<dbReference type="InterPro" id="IPR035897">
    <property type="entry name" value="Toll_tir_struct_dom_sf"/>
</dbReference>
<evidence type="ECO:0000256" key="3">
    <source>
        <dbReference type="ARBA" id="ARBA00022821"/>
    </source>
</evidence>
<reference evidence="7" key="2">
    <citation type="submission" date="2025-08" db="UniProtKB">
        <authorList>
            <consortium name="RefSeq"/>
        </authorList>
    </citation>
    <scope>IDENTIFICATION</scope>
</reference>
<dbReference type="InterPro" id="IPR003591">
    <property type="entry name" value="Leu-rich_rpt_typical-subtyp"/>
</dbReference>
<sequence length="1195" mass="134932">MANRGASSSSAPFTKSWKYHVFLSFRGFDTRSNFTSHLYSNLRLQGINTFMDDDELRRGEEISNALLTAIEGSKISVVVFSENYASSKWCLDELVKILDCKESNQQLVIPVFYKVNPSNVRNHRGSFGDALANMGRKYEDEMDKVKKWRAALSQAAALSGFPLDEHRSEAELIHNIVQHISREVIDRTYLYVTEYPVGMHHPVEDIIELLDLRENDVRMVGVWGTGGIGKTTIATAVYNSIAHEFEGCSFLANVRECSTWQGGGLAKLQRTLLYEILRDTNLEVANVHKGPTMIKQRLSCRKVLLVLDDVDDMEQLHKLVGACDWFGVGSRIIITTRDKQLLTAHQVNLIHEVKILDDPEALELFCWHAFKRSGPSLDDYVKLAESAIRYAQGLPLALKVLGSYLCGGSIDKWQRALDGFQGTQIQEVLKISYNALDDRVKKVFLDIACFFKGTNKKYVKDACELNTRYGIDVLIEKALVSVESSYIQMHDLLEKMGKDIIEQESPTEPGGRSRLWFHEDVKHVLTNNAGTNKITGILLNFPKKDDEIFLDVGRSFSKMKNLKILINHNVCLSGDASSIPNNLRVLEWHGCPFQFLPPNFRPTRLVVLSLPYSRIKQLGEGLKHMKKLTTLDFRGSQLLTEIPDLSSSLNLRYLYANRCTSLVEVHPSVGYLDKLEELKFCHCCELTKFPNKVGLKSLKLFFLYDCIKLESFPEIVDKMESLIELDLRRTNIKELPASIRHLIGLEIMSLSESAIKELPTSIEHLIGLKELHLSKTAMKELPSSVGNLTALQRLWLEGSAIEELPSSIGNLTALQLLYLQGCENLANLPQSIYGLQNLGIIDLSQCPKLVTLPNNLISEALSSAESLPLEVRTNANSPCDGNFMTHEEMYFQECNVSNIDSLENFCCWSNLAIANLSESNFVSLPGCISKCVNLRELNLRGCKRLVEILVQLPTSVAWIDMTNCISLERFSTLSKILEGEDMQGISNMNLSNCHRLCDNLGLDLSKMAKFLLNQMKRSERIIVTLPDSGSEVPEWFTFGDDFDDYDESKFDYVDVDGRSVRNYNLPIEIPWTLVLENTKLVLFVVWEITESFVSPCSLVFCLDDYRDHMYLFGRETGKGNVWLECIPISFEQLKTPIFRVTVFGKGLRIKSIGAHLAPISLSKDGDDDGKHIDENELDDDDDVGDEVGPRKRTNI</sequence>
<feature type="domain" description="TIR" evidence="5">
    <location>
        <begin position="17"/>
        <end position="184"/>
    </location>
</feature>
<dbReference type="InterPro" id="IPR042197">
    <property type="entry name" value="Apaf_helical"/>
</dbReference>
<protein>
    <submittedName>
        <fullName evidence="7">TMV resistance protein N-like isoform X1</fullName>
    </submittedName>
</protein>
<dbReference type="Proteomes" id="UP000694861">
    <property type="component" value="Linkage group LG7"/>
</dbReference>
<keyword evidence="6" id="KW-1185">Reference proteome</keyword>
<dbReference type="RefSeq" id="XP_008238043.1">
    <property type="nucleotide sequence ID" value="XM_008239821.1"/>
</dbReference>
<keyword evidence="2" id="KW-0677">Repeat</keyword>
<dbReference type="GeneID" id="103336725"/>
<dbReference type="SUPFAM" id="SSF52540">
    <property type="entry name" value="P-loop containing nucleoside triphosphate hydrolases"/>
    <property type="match status" value="1"/>
</dbReference>
<dbReference type="Gene3D" id="3.40.50.300">
    <property type="entry name" value="P-loop containing nucleotide triphosphate hydrolases"/>
    <property type="match status" value="1"/>
</dbReference>
<dbReference type="SMART" id="SM00369">
    <property type="entry name" value="LRR_TYP"/>
    <property type="match status" value="3"/>
</dbReference>
<organism evidence="6 7">
    <name type="scientific">Prunus mume</name>
    <name type="common">Japanese apricot</name>
    <name type="synonym">Armeniaca mume</name>
    <dbReference type="NCBI Taxonomy" id="102107"/>
    <lineage>
        <taxon>Eukaryota</taxon>
        <taxon>Viridiplantae</taxon>
        <taxon>Streptophyta</taxon>
        <taxon>Embryophyta</taxon>
        <taxon>Tracheophyta</taxon>
        <taxon>Spermatophyta</taxon>
        <taxon>Magnoliopsida</taxon>
        <taxon>eudicotyledons</taxon>
        <taxon>Gunneridae</taxon>
        <taxon>Pentapetalae</taxon>
        <taxon>rosids</taxon>
        <taxon>fabids</taxon>
        <taxon>Rosales</taxon>
        <taxon>Rosaceae</taxon>
        <taxon>Amygdaloideae</taxon>
        <taxon>Amygdaleae</taxon>
        <taxon>Prunus</taxon>
    </lineage>
</organism>
<accession>A0ABM0PDH7</accession>
<feature type="compositionally biased region" description="Acidic residues" evidence="4">
    <location>
        <begin position="1175"/>
        <end position="1185"/>
    </location>
</feature>
<dbReference type="Pfam" id="PF00931">
    <property type="entry name" value="NB-ARC"/>
    <property type="match status" value="1"/>
</dbReference>
<dbReference type="InterPro" id="IPR027417">
    <property type="entry name" value="P-loop_NTPase"/>
</dbReference>
<dbReference type="PRINTS" id="PR00364">
    <property type="entry name" value="DISEASERSIST"/>
</dbReference>
<evidence type="ECO:0000256" key="4">
    <source>
        <dbReference type="SAM" id="MobiDB-lite"/>
    </source>
</evidence>
<dbReference type="PROSITE" id="PS50104">
    <property type="entry name" value="TIR"/>
    <property type="match status" value="1"/>
</dbReference>
<dbReference type="PANTHER" id="PTHR11017:SF578">
    <property type="entry name" value="ADP-RIBOSYL CYCLASE_CYCLIC ADP-RIBOSE HYDROLASE"/>
    <property type="match status" value="1"/>
</dbReference>
<dbReference type="Pfam" id="PF23598">
    <property type="entry name" value="LRR_14"/>
    <property type="match status" value="1"/>
</dbReference>
<dbReference type="InterPro" id="IPR055414">
    <property type="entry name" value="LRR_R13L4/SHOC2-like"/>
</dbReference>
<evidence type="ECO:0000313" key="7">
    <source>
        <dbReference type="RefSeq" id="XP_008238043.1"/>
    </source>
</evidence>
<dbReference type="Gene3D" id="3.40.50.10140">
    <property type="entry name" value="Toll/interleukin-1 receptor homology (TIR) domain"/>
    <property type="match status" value="1"/>
</dbReference>
<dbReference type="InterPro" id="IPR000157">
    <property type="entry name" value="TIR_dom"/>
</dbReference>
<keyword evidence="3" id="KW-0611">Plant defense</keyword>
<dbReference type="PANTHER" id="PTHR11017">
    <property type="entry name" value="LEUCINE-RICH REPEAT-CONTAINING PROTEIN"/>
    <property type="match status" value="1"/>
</dbReference>
<keyword evidence="1" id="KW-0433">Leucine-rich repeat</keyword>
<dbReference type="SUPFAM" id="SSF52200">
    <property type="entry name" value="Toll/Interleukin receptor TIR domain"/>
    <property type="match status" value="1"/>
</dbReference>
<dbReference type="Gene3D" id="1.10.8.430">
    <property type="entry name" value="Helical domain of apoptotic protease-activating factors"/>
    <property type="match status" value="1"/>
</dbReference>
<evidence type="ECO:0000313" key="6">
    <source>
        <dbReference type="Proteomes" id="UP000694861"/>
    </source>
</evidence>
<dbReference type="InterPro" id="IPR044974">
    <property type="entry name" value="Disease_R_plants"/>
</dbReference>
<evidence type="ECO:0000259" key="5">
    <source>
        <dbReference type="PROSITE" id="PS50104"/>
    </source>
</evidence>
<dbReference type="Gene3D" id="3.80.10.10">
    <property type="entry name" value="Ribonuclease Inhibitor"/>
    <property type="match status" value="3"/>
</dbReference>
<dbReference type="InterPro" id="IPR032675">
    <property type="entry name" value="LRR_dom_sf"/>
</dbReference>
<evidence type="ECO:0000256" key="2">
    <source>
        <dbReference type="ARBA" id="ARBA00022737"/>
    </source>
</evidence>
<proteinExistence type="predicted"/>
<dbReference type="InterPro" id="IPR058192">
    <property type="entry name" value="WHD_ROQ1-like"/>
</dbReference>
<dbReference type="SMART" id="SM00255">
    <property type="entry name" value="TIR"/>
    <property type="match status" value="1"/>
</dbReference>
<dbReference type="Pfam" id="PF23282">
    <property type="entry name" value="WHD_ROQ1"/>
    <property type="match status" value="1"/>
</dbReference>
<reference evidence="6" key="1">
    <citation type="journal article" date="2012" name="Nat. Commun.">
        <title>The genome of Prunus mume.</title>
        <authorList>
            <person name="Zhang Q."/>
            <person name="Chen W."/>
            <person name="Sun L."/>
            <person name="Zhao F."/>
            <person name="Huang B."/>
            <person name="Yang W."/>
            <person name="Tao Y."/>
            <person name="Wang J."/>
            <person name="Yuan Z."/>
            <person name="Fan G."/>
            <person name="Xing Z."/>
            <person name="Han C."/>
            <person name="Pan H."/>
            <person name="Zhong X."/>
            <person name="Shi W."/>
            <person name="Liang X."/>
            <person name="Du D."/>
            <person name="Sun F."/>
            <person name="Xu Z."/>
            <person name="Hao R."/>
            <person name="Lv T."/>
            <person name="Lv Y."/>
            <person name="Zheng Z."/>
            <person name="Sun M."/>
            <person name="Luo L."/>
            <person name="Cai M."/>
            <person name="Gao Y."/>
            <person name="Wang J."/>
            <person name="Yin Y."/>
            <person name="Xu X."/>
            <person name="Cheng T."/>
            <person name="Wang J."/>
        </authorList>
    </citation>
    <scope>NUCLEOTIDE SEQUENCE [LARGE SCALE GENOMIC DNA]</scope>
</reference>